<feature type="transmembrane region" description="Helical" evidence="9">
    <location>
        <begin position="339"/>
        <end position="356"/>
    </location>
</feature>
<keyword evidence="6 9" id="KW-1133">Transmembrane helix</keyword>
<evidence type="ECO:0000256" key="9">
    <source>
        <dbReference type="SAM" id="Phobius"/>
    </source>
</evidence>
<evidence type="ECO:0000256" key="3">
    <source>
        <dbReference type="ARBA" id="ARBA00022676"/>
    </source>
</evidence>
<feature type="region of interest" description="Disordered" evidence="8">
    <location>
        <begin position="1"/>
        <end position="20"/>
    </location>
</feature>
<dbReference type="PANTHER" id="PTHR33908:SF3">
    <property type="entry name" value="UNDECAPRENYL PHOSPHATE-ALPHA-4-AMINO-4-DEOXY-L-ARABINOSE ARABINOSYL TRANSFERASE"/>
    <property type="match status" value="1"/>
</dbReference>
<keyword evidence="5 9" id="KW-0812">Transmembrane</keyword>
<gene>
    <name evidence="11" type="ORF">SAMN05444167_0194</name>
</gene>
<keyword evidence="7 9" id="KW-0472">Membrane</keyword>
<evidence type="ECO:0000256" key="4">
    <source>
        <dbReference type="ARBA" id="ARBA00022679"/>
    </source>
</evidence>
<keyword evidence="2" id="KW-1003">Cell membrane</keyword>
<evidence type="ECO:0000256" key="8">
    <source>
        <dbReference type="SAM" id="MobiDB-lite"/>
    </source>
</evidence>
<keyword evidence="3" id="KW-0328">Glycosyltransferase</keyword>
<dbReference type="RefSeq" id="WP_083343500.1">
    <property type="nucleotide sequence ID" value="NZ_LT629690.1"/>
</dbReference>
<feature type="compositionally biased region" description="Low complexity" evidence="8">
    <location>
        <begin position="1"/>
        <end position="18"/>
    </location>
</feature>
<evidence type="ECO:0000256" key="2">
    <source>
        <dbReference type="ARBA" id="ARBA00022475"/>
    </source>
</evidence>
<keyword evidence="12" id="KW-1185">Reference proteome</keyword>
<feature type="transmembrane region" description="Helical" evidence="9">
    <location>
        <begin position="258"/>
        <end position="277"/>
    </location>
</feature>
<dbReference type="GO" id="GO:0016763">
    <property type="term" value="F:pentosyltransferase activity"/>
    <property type="evidence" value="ECO:0007669"/>
    <property type="project" value="TreeGrafter"/>
</dbReference>
<feature type="transmembrane region" description="Helical" evidence="9">
    <location>
        <begin position="158"/>
        <end position="175"/>
    </location>
</feature>
<accession>A0A1G7F2W7</accession>
<feature type="domain" description="Glycosyltransferase RgtA/B/C/D-like" evidence="10">
    <location>
        <begin position="80"/>
        <end position="245"/>
    </location>
</feature>
<evidence type="ECO:0000313" key="11">
    <source>
        <dbReference type="EMBL" id="SDE70249.1"/>
    </source>
</evidence>
<dbReference type="InterPro" id="IPR038731">
    <property type="entry name" value="RgtA/B/C-like"/>
</dbReference>
<feature type="transmembrane region" description="Helical" evidence="9">
    <location>
        <begin position="297"/>
        <end position="319"/>
    </location>
</feature>
<feature type="transmembrane region" description="Helical" evidence="9">
    <location>
        <begin position="187"/>
        <end position="219"/>
    </location>
</feature>
<comment type="subcellular location">
    <subcellularLocation>
        <location evidence="1">Cell membrane</location>
        <topology evidence="1">Multi-pass membrane protein</topology>
    </subcellularLocation>
</comment>
<dbReference type="AlphaFoldDB" id="A0A1G7F2W7"/>
<dbReference type="PANTHER" id="PTHR33908">
    <property type="entry name" value="MANNOSYLTRANSFERASE YKCB-RELATED"/>
    <property type="match status" value="1"/>
</dbReference>
<keyword evidence="4 11" id="KW-0808">Transferase</keyword>
<feature type="transmembrane region" description="Helical" evidence="9">
    <location>
        <begin position="400"/>
        <end position="422"/>
    </location>
</feature>
<dbReference type="GO" id="GO:0010041">
    <property type="term" value="P:response to iron(III) ion"/>
    <property type="evidence" value="ECO:0007669"/>
    <property type="project" value="TreeGrafter"/>
</dbReference>
<reference evidence="11 12" key="1">
    <citation type="submission" date="2016-10" db="EMBL/GenBank/DDBJ databases">
        <authorList>
            <person name="de Groot N.N."/>
        </authorList>
    </citation>
    <scope>NUCLEOTIDE SEQUENCE [LARGE SCALE GENOMIC DNA]</scope>
    <source>
        <strain evidence="11 12">GAS232</strain>
    </source>
</reference>
<feature type="transmembrane region" description="Helical" evidence="9">
    <location>
        <begin position="101"/>
        <end position="121"/>
    </location>
</feature>
<feature type="transmembrane region" description="Helical" evidence="9">
    <location>
        <begin position="133"/>
        <end position="152"/>
    </location>
</feature>
<dbReference type="InterPro" id="IPR050297">
    <property type="entry name" value="LipidA_mod_glycosyltrf_83"/>
</dbReference>
<feature type="transmembrane region" description="Helical" evidence="9">
    <location>
        <begin position="456"/>
        <end position="479"/>
    </location>
</feature>
<feature type="transmembrane region" description="Helical" evidence="9">
    <location>
        <begin position="362"/>
        <end position="380"/>
    </location>
</feature>
<dbReference type="GO" id="GO:0005886">
    <property type="term" value="C:plasma membrane"/>
    <property type="evidence" value="ECO:0007669"/>
    <property type="project" value="UniProtKB-SubCell"/>
</dbReference>
<dbReference type="EMBL" id="LT629690">
    <property type="protein sequence ID" value="SDE70249.1"/>
    <property type="molecule type" value="Genomic_DNA"/>
</dbReference>
<evidence type="ECO:0000256" key="6">
    <source>
        <dbReference type="ARBA" id="ARBA00022989"/>
    </source>
</evidence>
<dbReference type="Pfam" id="PF13231">
    <property type="entry name" value="PMT_2"/>
    <property type="match status" value="1"/>
</dbReference>
<evidence type="ECO:0000256" key="7">
    <source>
        <dbReference type="ARBA" id="ARBA00023136"/>
    </source>
</evidence>
<evidence type="ECO:0000259" key="10">
    <source>
        <dbReference type="Pfam" id="PF13231"/>
    </source>
</evidence>
<feature type="transmembrane region" description="Helical" evidence="9">
    <location>
        <begin position="27"/>
        <end position="48"/>
    </location>
</feature>
<evidence type="ECO:0000313" key="12">
    <source>
        <dbReference type="Proteomes" id="UP000182427"/>
    </source>
</evidence>
<sequence>MTLSEPLSSSPSTDSQSSAGPLNRRSIAVLVAIWLILHLGCLFTPGLLDDVDSIYIEAAREMLQRHDYVTPYVDGVRFFDKPPLMYWMAAGGMKLFGPHDWAARLPLSLMVLGLFLSVYALGRKLFGERGGFYAALAMATSLGPYLFTRFYIPDIMNALWMALGVHLFLIALDGIRNGQMRTARMATWAFGVVMGLNLLTKGLIGIVFPIGFVVIYALLTKQGKRLLKLPLFTSLLLFAVVALPWHILAALRNPAIPMPAGTGLPARAGWFWFYIINEHFMRFRGLRIPHDYGQVPIPLFWLMFFLWLMPWVAFLPAAWTQYARMWRDRPMESSKRKQAALTVLLWSGMVLGFFTLSSRQEYYSLPALPALALMAGGVVAGAEHGDPHLRRNILRAHTWFLLPLGMLIAGICGTLAAISPAARPGADISELLTSNPDQYNLALGHLHDLTTRAMGFFRAPLAIMAVSMFGVGPIAWWIRRHGNRRIANRERAANAVLAVSMCGVLLAVHGGLDRFYPIIGSKGLAVELAKVVQPDDAVMLDGELTSGSTLLFYTRHPLQLVNGRVNGPWFGSFWPDAPPIFEDENSLHKAWSGTQHVYLLTYQQSRIADLQHFGTVHLFATSGGKMILTNR</sequence>
<protein>
    <submittedName>
        <fullName evidence="11">4-amino-4-deoxy-L-arabinose transferase</fullName>
    </submittedName>
</protein>
<dbReference type="OrthoDB" id="9815691at2"/>
<proteinExistence type="predicted"/>
<evidence type="ECO:0000256" key="1">
    <source>
        <dbReference type="ARBA" id="ARBA00004651"/>
    </source>
</evidence>
<evidence type="ECO:0000256" key="5">
    <source>
        <dbReference type="ARBA" id="ARBA00022692"/>
    </source>
</evidence>
<organism evidence="11 12">
    <name type="scientific">Terriglobus roseus</name>
    <dbReference type="NCBI Taxonomy" id="392734"/>
    <lineage>
        <taxon>Bacteria</taxon>
        <taxon>Pseudomonadati</taxon>
        <taxon>Acidobacteriota</taxon>
        <taxon>Terriglobia</taxon>
        <taxon>Terriglobales</taxon>
        <taxon>Acidobacteriaceae</taxon>
        <taxon>Terriglobus</taxon>
    </lineage>
</organism>
<dbReference type="GO" id="GO:0009103">
    <property type="term" value="P:lipopolysaccharide biosynthetic process"/>
    <property type="evidence" value="ECO:0007669"/>
    <property type="project" value="UniProtKB-ARBA"/>
</dbReference>
<feature type="transmembrane region" description="Helical" evidence="9">
    <location>
        <begin position="231"/>
        <end position="251"/>
    </location>
</feature>
<feature type="transmembrane region" description="Helical" evidence="9">
    <location>
        <begin position="491"/>
        <end position="512"/>
    </location>
</feature>
<name>A0A1G7F2W7_9BACT</name>
<dbReference type="Proteomes" id="UP000182427">
    <property type="component" value="Chromosome I"/>
</dbReference>